<evidence type="ECO:0000313" key="2">
    <source>
        <dbReference type="Proteomes" id="UP000719412"/>
    </source>
</evidence>
<dbReference type="EMBL" id="JABDTM020024320">
    <property type="protein sequence ID" value="KAH0814396.1"/>
    <property type="molecule type" value="Genomic_DNA"/>
</dbReference>
<protein>
    <recommendedName>
        <fullName evidence="3">Craniofacial development protein 2-like</fullName>
    </recommendedName>
</protein>
<dbReference type="PANTHER" id="PTHR19446">
    <property type="entry name" value="REVERSE TRANSCRIPTASES"/>
    <property type="match status" value="1"/>
</dbReference>
<dbReference type="Proteomes" id="UP000719412">
    <property type="component" value="Unassembled WGS sequence"/>
</dbReference>
<evidence type="ECO:0000313" key="1">
    <source>
        <dbReference type="EMBL" id="KAH0814396.1"/>
    </source>
</evidence>
<evidence type="ECO:0008006" key="3">
    <source>
        <dbReference type="Google" id="ProtNLM"/>
    </source>
</evidence>
<dbReference type="AlphaFoldDB" id="A0A8J6HGS1"/>
<reference evidence="1" key="1">
    <citation type="journal article" date="2020" name="J Insects Food Feed">
        <title>The yellow mealworm (Tenebrio molitor) genome: a resource for the emerging insects as food and feed industry.</title>
        <authorList>
            <person name="Eriksson T."/>
            <person name="Andere A."/>
            <person name="Kelstrup H."/>
            <person name="Emery V."/>
            <person name="Picard C."/>
        </authorList>
    </citation>
    <scope>NUCLEOTIDE SEQUENCE</scope>
    <source>
        <strain evidence="1">Stoneville</strain>
        <tissue evidence="1">Whole head</tissue>
    </source>
</reference>
<comment type="caution">
    <text evidence="1">The sequence shown here is derived from an EMBL/GenBank/DDBJ whole genome shotgun (WGS) entry which is preliminary data.</text>
</comment>
<accession>A0A8J6HGS1</accession>
<dbReference type="InterPro" id="IPR036691">
    <property type="entry name" value="Endo/exonu/phosph_ase_sf"/>
</dbReference>
<reference evidence="1" key="2">
    <citation type="submission" date="2021-08" db="EMBL/GenBank/DDBJ databases">
        <authorList>
            <person name="Eriksson T."/>
        </authorList>
    </citation>
    <scope>NUCLEOTIDE SEQUENCE</scope>
    <source>
        <strain evidence="1">Stoneville</strain>
        <tissue evidence="1">Whole head</tissue>
    </source>
</reference>
<dbReference type="Gene3D" id="3.60.10.10">
    <property type="entry name" value="Endonuclease/exonuclease/phosphatase"/>
    <property type="match status" value="1"/>
</dbReference>
<organism evidence="1 2">
    <name type="scientific">Tenebrio molitor</name>
    <name type="common">Yellow mealworm beetle</name>
    <dbReference type="NCBI Taxonomy" id="7067"/>
    <lineage>
        <taxon>Eukaryota</taxon>
        <taxon>Metazoa</taxon>
        <taxon>Ecdysozoa</taxon>
        <taxon>Arthropoda</taxon>
        <taxon>Hexapoda</taxon>
        <taxon>Insecta</taxon>
        <taxon>Pterygota</taxon>
        <taxon>Neoptera</taxon>
        <taxon>Endopterygota</taxon>
        <taxon>Coleoptera</taxon>
        <taxon>Polyphaga</taxon>
        <taxon>Cucujiformia</taxon>
        <taxon>Tenebrionidae</taxon>
        <taxon>Tenebrio</taxon>
    </lineage>
</organism>
<name>A0A8J6HGS1_TENMO</name>
<keyword evidence="2" id="KW-1185">Reference proteome</keyword>
<dbReference type="SUPFAM" id="SSF56219">
    <property type="entry name" value="DNase I-like"/>
    <property type="match status" value="1"/>
</dbReference>
<sequence length="440" mass="50824">MARKGKDRQNTLYYAGEKKQGKNVTAFLVGGGIRNKIMQYEAVDGRISWIRIENKQAIITMINVYAPTENSKEEEKTKFYDKLEKVCEKVKRNDILMIVGDFNAKIGKEERNEGVAGKETIYDTTNDNGAKICDQAAATNTFIMGCREAKPHETNDEYKKEMRKKLETREEEVDINEEWKNLKESIMDTAETVLGRRTTRKRKEWFDEECEKRIEAKNQARNRWLKTGNLKDLENYKEKRKEATKYCKQKKRKLDWGANAGGRKKEKVEMEDSNNEDDAPSYDEYIEIIAQLKTKKAAGPDQISNELIKQGGHELLSRVYRILVAVWQSETMPEEWRTGLLIPLLKKGDPTQYFKQAFDNINRRSLVEQMQQMKILEKLIKLTKMTMDNSRARISTTEGVTNEINIERGVRHGDALSTTLFNIALDGAIKAAGLDRVQLK</sequence>
<proteinExistence type="predicted"/>
<gene>
    <name evidence="1" type="ORF">GEV33_008395</name>
</gene>